<accession>A0ABV4TYC8</accession>
<feature type="domain" description="DUF6701" evidence="2">
    <location>
        <begin position="533"/>
        <end position="1112"/>
    </location>
</feature>
<dbReference type="RefSeq" id="WP_373657092.1">
    <property type="nucleotide sequence ID" value="NZ_JBGUAW010000012.1"/>
</dbReference>
<evidence type="ECO:0000259" key="2">
    <source>
        <dbReference type="Pfam" id="PF20419"/>
    </source>
</evidence>
<evidence type="ECO:0000256" key="1">
    <source>
        <dbReference type="SAM" id="MobiDB-lite"/>
    </source>
</evidence>
<protein>
    <submittedName>
        <fullName evidence="3">DUF6701 domain-containing protein</fullName>
    </submittedName>
</protein>
<feature type="compositionally biased region" description="Acidic residues" evidence="1">
    <location>
        <begin position="149"/>
        <end position="159"/>
    </location>
</feature>
<keyword evidence="4" id="KW-1185">Reference proteome</keyword>
<name>A0ABV4TYC8_9GAMM</name>
<organism evidence="3 4">
    <name type="scientific">Thiohalorhabdus methylotrophus</name>
    <dbReference type="NCBI Taxonomy" id="3242694"/>
    <lineage>
        <taxon>Bacteria</taxon>
        <taxon>Pseudomonadati</taxon>
        <taxon>Pseudomonadota</taxon>
        <taxon>Gammaproteobacteria</taxon>
        <taxon>Thiohalorhabdales</taxon>
        <taxon>Thiohalorhabdaceae</taxon>
        <taxon>Thiohalorhabdus</taxon>
    </lineage>
</organism>
<proteinExistence type="predicted"/>
<dbReference type="EMBL" id="JBGUAW010000012">
    <property type="protein sequence ID" value="MFA9462302.1"/>
    <property type="molecule type" value="Genomic_DNA"/>
</dbReference>
<dbReference type="Pfam" id="PF13385">
    <property type="entry name" value="Laminin_G_3"/>
    <property type="match status" value="1"/>
</dbReference>
<evidence type="ECO:0000313" key="3">
    <source>
        <dbReference type="EMBL" id="MFA9462302.1"/>
    </source>
</evidence>
<dbReference type="InterPro" id="IPR046524">
    <property type="entry name" value="DUF6701"/>
</dbReference>
<dbReference type="Gene3D" id="2.60.120.200">
    <property type="match status" value="1"/>
</dbReference>
<sequence length="1114" mass="117668">MRSQANINEITFSGASVEFVELEILENDVSVSGWRACYVSKNVGPDCVPLGNGAFTVHPDGSFQDTFFSPYYAQTWLVYPFPNPTPNSTYGEVVLLDGSDRVLDYLRYCKDLSGNKCERYWQVSGACGADFEHGSTNVKDISRRTDGDGPWEETTEETQGETNTEPQSPDPAEAVAYYAMEEAEWDGTTGEVRDSSSSGNHGTASGLADTVADAKAGCRAGRFPLDLLLPRNAVDTGLDVDGEIGSQGTIAFWYKANRDWDAGGGNWLVDGSSWGALSVDIPFHFRLDGSGALEFTLADEAGSAYAVTSGAFSGLAGTWVHLALTWRVSPNFQELAIYKDGDRIASQTWSRGGTRLADVAELFLGDARWLGNSARGLLDEAYIFSGQLTEQQIRDLMGRSRDCNITLDQFRIDHDGAGINCLPETVTLAAVGSSGTPVPDYTGTVTLSTSTGNGTWTLQSGNGTLSDPSADDGTATYTFAAADGGEVTLALRNTHRERLNIDAADGTVSDVDDSGDMVFRPYGFLVTPDPLPDQVAGRAFDLTLTAAGEIPSDPGCGVIEEYSGDQELRFWTVHENPASGIESVTVDGTAIPDSEAAAGDRTVRFTDGRAQVRVNYPDAGSIRIRVKDETGIGEPPAGSGSEVIGGSDAFVWRPFGFDVQVPADTAETGPSGAVLAAAGQPFTAGVRAVVWQAADDADGNGAPDSGADLADNATTPNFGNETNPETVELAPAVVAPASGENGDLVNAAFDFSPAGASGGVSRSDVEWSEVGYVELAASLMDGDYLGAGGIAGRARQVGRFIPHHFRLSAPGLTNRADLTGCADPFTYIGEPFDMRFTLTAENRHATPTANFRGDYARLDSAAELSPGATDGNRTLTGSLSVANAAFSAWADPVTGTGPGSAEVSLRLSLVRDGPEGPYAPFRVGIAPRDEDGVTLQSYDLDLDGDGGDDHALVDRTELRYGRLYIQNAHGPETENLEVPVLAQYFTGTHFERNVQDGCTPLSRSGQSGTGRIRLSDGGGWVNADQAVGLRGGSGGQTEGTAVTGIDGGNGILTLLAPGAGSTGYAEVRVELGAHPWLRGDWDNDGSHSDDPEARAVFGRYRGDDRILYWQEIFP</sequence>
<feature type="region of interest" description="Disordered" evidence="1">
    <location>
        <begin position="996"/>
        <end position="1015"/>
    </location>
</feature>
<gene>
    <name evidence="3" type="ORF">ACERLL_15920</name>
</gene>
<dbReference type="Pfam" id="PF20419">
    <property type="entry name" value="DUF6701"/>
    <property type="match status" value="1"/>
</dbReference>
<dbReference type="Proteomes" id="UP001575181">
    <property type="component" value="Unassembled WGS sequence"/>
</dbReference>
<evidence type="ECO:0000313" key="4">
    <source>
        <dbReference type="Proteomes" id="UP001575181"/>
    </source>
</evidence>
<reference evidence="3 4" key="1">
    <citation type="submission" date="2024-08" db="EMBL/GenBank/DDBJ databases">
        <title>Whole-genome sequencing of halo(alkali)philic microorganisms from hypersaline lakes.</title>
        <authorList>
            <person name="Sorokin D.Y."/>
            <person name="Merkel A.Y."/>
            <person name="Messina E."/>
            <person name="Yakimov M."/>
        </authorList>
    </citation>
    <scope>NUCLEOTIDE SEQUENCE [LARGE SCALE GENOMIC DNA]</scope>
    <source>
        <strain evidence="3 4">Cl-TMA</strain>
    </source>
</reference>
<dbReference type="SUPFAM" id="SSF49899">
    <property type="entry name" value="Concanavalin A-like lectins/glucanases"/>
    <property type="match status" value="1"/>
</dbReference>
<feature type="region of interest" description="Disordered" evidence="1">
    <location>
        <begin position="138"/>
        <end position="170"/>
    </location>
</feature>
<dbReference type="InterPro" id="IPR013320">
    <property type="entry name" value="ConA-like_dom_sf"/>
</dbReference>
<feature type="region of interest" description="Disordered" evidence="1">
    <location>
        <begin position="186"/>
        <end position="206"/>
    </location>
</feature>
<comment type="caution">
    <text evidence="3">The sequence shown here is derived from an EMBL/GenBank/DDBJ whole genome shotgun (WGS) entry which is preliminary data.</text>
</comment>